<proteinExistence type="predicted"/>
<organism evidence="1 2">
    <name type="scientific">Dokdonella fugitiva</name>
    <dbReference type="NCBI Taxonomy" id="328517"/>
    <lineage>
        <taxon>Bacteria</taxon>
        <taxon>Pseudomonadati</taxon>
        <taxon>Pseudomonadota</taxon>
        <taxon>Gammaproteobacteria</taxon>
        <taxon>Lysobacterales</taxon>
        <taxon>Rhodanobacteraceae</taxon>
        <taxon>Dokdonella</taxon>
    </lineage>
</organism>
<name>A0A4R2I190_9GAMM</name>
<dbReference type="Proteomes" id="UP000294862">
    <property type="component" value="Unassembled WGS sequence"/>
</dbReference>
<evidence type="ECO:0000313" key="2">
    <source>
        <dbReference type="Proteomes" id="UP000294862"/>
    </source>
</evidence>
<dbReference type="AlphaFoldDB" id="A0A4R2I190"/>
<sequence length="203" mass="23129">MGGRGAMRTQEARRRIAIEAARLISETGLRDYRQAKQKAAARLGIFDETSLPKNAEIEDALREYQRLFRADDQPRILRERREAAREAMRFFADFEPRLVGAVLEGTADAHSAVCLHLYTDQPDAVIALLQERRIAYDEESRRIRLDRDTARDYPTLRFSAGGTPIDITMLPYDLLRQAPLDRVSERPMRRATAAMLDALLADA</sequence>
<evidence type="ECO:0000313" key="1">
    <source>
        <dbReference type="EMBL" id="TCO37714.1"/>
    </source>
</evidence>
<comment type="caution">
    <text evidence="1">The sequence shown here is derived from an EMBL/GenBank/DDBJ whole genome shotgun (WGS) entry which is preliminary data.</text>
</comment>
<protein>
    <recommendedName>
        <fullName evidence="3">Nucleotidyltransferase-like protein</fullName>
    </recommendedName>
</protein>
<gene>
    <name evidence="1" type="ORF">EV148_10966</name>
</gene>
<reference evidence="1 2" key="1">
    <citation type="journal article" date="2015" name="Stand. Genomic Sci.">
        <title>Genomic Encyclopedia of Bacterial and Archaeal Type Strains, Phase III: the genomes of soil and plant-associated and newly described type strains.</title>
        <authorList>
            <person name="Whitman W.B."/>
            <person name="Woyke T."/>
            <person name="Klenk H.P."/>
            <person name="Zhou Y."/>
            <person name="Lilburn T.G."/>
            <person name="Beck B.J."/>
            <person name="De Vos P."/>
            <person name="Vandamme P."/>
            <person name="Eisen J.A."/>
            <person name="Garrity G."/>
            <person name="Hugenholtz P."/>
            <person name="Kyrpides N.C."/>
        </authorList>
    </citation>
    <scope>NUCLEOTIDE SEQUENCE [LARGE SCALE GENOMIC DNA]</scope>
    <source>
        <strain evidence="1 2">A3</strain>
    </source>
</reference>
<evidence type="ECO:0008006" key="3">
    <source>
        <dbReference type="Google" id="ProtNLM"/>
    </source>
</evidence>
<accession>A0A4R2I190</accession>
<dbReference type="EMBL" id="SLWQ01000009">
    <property type="protein sequence ID" value="TCO37714.1"/>
    <property type="molecule type" value="Genomic_DNA"/>
</dbReference>
<keyword evidence="2" id="KW-1185">Reference proteome</keyword>
<dbReference type="OrthoDB" id="5294130at2"/>